<evidence type="ECO:0000256" key="1">
    <source>
        <dbReference type="ARBA" id="ARBA00004123"/>
    </source>
</evidence>
<gene>
    <name evidence="7" type="primary">LOC105229692</name>
</gene>
<keyword evidence="6" id="KW-1185">Reference proteome</keyword>
<keyword evidence="4" id="KW-0539">Nucleus</keyword>
<keyword evidence="3" id="KW-0804">Transcription</keyword>
<evidence type="ECO:0000256" key="5">
    <source>
        <dbReference type="SAM" id="MobiDB-lite"/>
    </source>
</evidence>
<feature type="region of interest" description="Disordered" evidence="5">
    <location>
        <begin position="101"/>
        <end position="121"/>
    </location>
</feature>
<proteinExistence type="predicted"/>
<dbReference type="InterPro" id="IPR011520">
    <property type="entry name" value="Vg_fam"/>
</dbReference>
<evidence type="ECO:0000313" key="7">
    <source>
        <dbReference type="RefSeq" id="XP_011208423.2"/>
    </source>
</evidence>
<evidence type="ECO:0000256" key="2">
    <source>
        <dbReference type="ARBA" id="ARBA00023015"/>
    </source>
</evidence>
<dbReference type="OrthoDB" id="10069705at2759"/>
<sequence length="399" mass="40945">MAVSCPEVMYGAYYPYLYGRAGPSRSFYQYERFNQDLYSSSGVQLASSSASGSSHSPCSPILPPAVSANAAAAAVAAAHNTAAAVVAVAAQTANQSASLSATTSLPLGGSSGSGVPGSGGGGGGNVGSAGVSAGIGGSVIGGAGGVVLGGGGSVAVNSAIQHSRAHTKEEDLGVPRSDAEARLVGSHHNESSCSSSPDSPRHNLHGAQAKELPLPLDTSNVNGQGRAQYLSATCVVFTNYSGDTASVVDEHFSRALNFNNKDSKETSSPMSARNFPPSFWNSNYVHPVPAPAHPQVGDLYASDGGYATDPWVPHAAAAHYGSYAHAAHAHAAHAHAYHHNMAQYGSLLRLPQQYSHGTRLHHDQQTAHALESAAAYSSYPTMAGLDAQVQESSKDLYWF</sequence>
<comment type="subcellular location">
    <subcellularLocation>
        <location evidence="1">Nucleus</location>
    </subcellularLocation>
</comment>
<dbReference type="PANTHER" id="PTHR15950">
    <property type="entry name" value="TRANSCRIPTION COFACTOR VESTIGIAL-LIKE PROTEIN"/>
    <property type="match status" value="1"/>
</dbReference>
<keyword evidence="2" id="KW-0805">Transcription regulation</keyword>
<dbReference type="Pfam" id="PF07545">
    <property type="entry name" value="Vg_Tdu"/>
    <property type="match status" value="1"/>
</dbReference>
<dbReference type="GeneID" id="105229692"/>
<feature type="region of interest" description="Disordered" evidence="5">
    <location>
        <begin position="183"/>
        <end position="205"/>
    </location>
</feature>
<name>A0A6I9VCU7_BACDO</name>
<dbReference type="Proteomes" id="UP001652620">
    <property type="component" value="Chromosome 3"/>
</dbReference>
<accession>A0A6I9VCU7</accession>
<evidence type="ECO:0000256" key="4">
    <source>
        <dbReference type="ARBA" id="ARBA00023242"/>
    </source>
</evidence>
<dbReference type="RefSeq" id="XP_011208423.2">
    <property type="nucleotide sequence ID" value="XM_011210121.4"/>
</dbReference>
<evidence type="ECO:0000313" key="6">
    <source>
        <dbReference type="Proteomes" id="UP001652620"/>
    </source>
</evidence>
<dbReference type="SMART" id="SM00711">
    <property type="entry name" value="TDU"/>
    <property type="match status" value="1"/>
</dbReference>
<protein>
    <submittedName>
        <fullName evidence="7">Protein vestigial isoform X2</fullName>
    </submittedName>
</protein>
<reference evidence="7" key="1">
    <citation type="submission" date="2025-08" db="UniProtKB">
        <authorList>
            <consortium name="RefSeq"/>
        </authorList>
    </citation>
    <scope>IDENTIFICATION</scope>
    <source>
        <tissue evidence="7">Adult</tissue>
    </source>
</reference>
<evidence type="ECO:0000256" key="3">
    <source>
        <dbReference type="ARBA" id="ARBA00023163"/>
    </source>
</evidence>
<dbReference type="PANTHER" id="PTHR15950:SF15">
    <property type="entry name" value="PROTEIN VESTIGIAL"/>
    <property type="match status" value="1"/>
</dbReference>
<dbReference type="InterPro" id="IPR006627">
    <property type="entry name" value="TDU_repeat"/>
</dbReference>
<feature type="compositionally biased region" description="Gly residues" evidence="5">
    <location>
        <begin position="109"/>
        <end position="121"/>
    </location>
</feature>
<organism evidence="6 7">
    <name type="scientific">Bactrocera dorsalis</name>
    <name type="common">Oriental fruit fly</name>
    <name type="synonym">Dacus dorsalis</name>
    <dbReference type="NCBI Taxonomy" id="27457"/>
    <lineage>
        <taxon>Eukaryota</taxon>
        <taxon>Metazoa</taxon>
        <taxon>Ecdysozoa</taxon>
        <taxon>Arthropoda</taxon>
        <taxon>Hexapoda</taxon>
        <taxon>Insecta</taxon>
        <taxon>Pterygota</taxon>
        <taxon>Neoptera</taxon>
        <taxon>Endopterygota</taxon>
        <taxon>Diptera</taxon>
        <taxon>Brachycera</taxon>
        <taxon>Muscomorpha</taxon>
        <taxon>Tephritoidea</taxon>
        <taxon>Tephritidae</taxon>
        <taxon>Bactrocera</taxon>
        <taxon>Bactrocera</taxon>
    </lineage>
</organism>